<sequence>MSSLSLLSLCNLTGFLACLFALIVKRRKESRDMGTAVNHVKWLFQGQDELKILFLDYAEPVFKQVDALLSSGTSGRFIVVFHAPAWLLAAKGKKWKGHELVDARTIDFKSKKMIIVTKKSNYDIYEEVVAFMKFMA</sequence>
<feature type="transmembrane region" description="Helical" evidence="1">
    <location>
        <begin position="6"/>
        <end position="24"/>
    </location>
</feature>
<accession>A0ABU6GDK0</accession>
<protein>
    <submittedName>
        <fullName evidence="2">Uncharacterized protein</fullName>
    </submittedName>
</protein>
<proteinExistence type="predicted"/>
<comment type="caution">
    <text evidence="2">The sequence shown here is derived from an EMBL/GenBank/DDBJ whole genome shotgun (WGS) entry which is preliminary data.</text>
</comment>
<dbReference type="EMBL" id="JARLKY010000109">
    <property type="protein sequence ID" value="MEC0231976.1"/>
    <property type="molecule type" value="Genomic_DNA"/>
</dbReference>
<dbReference type="RefSeq" id="WP_144028404.1">
    <property type="nucleotide sequence ID" value="NZ_JARLKY010000109.1"/>
</dbReference>
<keyword evidence="3" id="KW-1185">Reference proteome</keyword>
<evidence type="ECO:0000256" key="1">
    <source>
        <dbReference type="SAM" id="Phobius"/>
    </source>
</evidence>
<evidence type="ECO:0000313" key="3">
    <source>
        <dbReference type="Proteomes" id="UP001338137"/>
    </source>
</evidence>
<dbReference type="Proteomes" id="UP001338137">
    <property type="component" value="Unassembled WGS sequence"/>
</dbReference>
<evidence type="ECO:0000313" key="2">
    <source>
        <dbReference type="EMBL" id="MEC0231976.1"/>
    </source>
</evidence>
<keyword evidence="1" id="KW-0812">Transmembrane</keyword>
<name>A0ABU6GDK0_9BACL</name>
<keyword evidence="1" id="KW-1133">Transmembrane helix</keyword>
<keyword evidence="1" id="KW-0472">Membrane</keyword>
<organism evidence="2 3">
    <name type="scientific">Paenibacillus alba</name>
    <dbReference type="NCBI Taxonomy" id="1197127"/>
    <lineage>
        <taxon>Bacteria</taxon>
        <taxon>Bacillati</taxon>
        <taxon>Bacillota</taxon>
        <taxon>Bacilli</taxon>
        <taxon>Bacillales</taxon>
        <taxon>Paenibacillaceae</taxon>
        <taxon>Paenibacillus</taxon>
    </lineage>
</organism>
<reference evidence="2 3" key="1">
    <citation type="submission" date="2023-03" db="EMBL/GenBank/DDBJ databases">
        <title>Bacillus Genome Sequencing.</title>
        <authorList>
            <person name="Dunlap C."/>
        </authorList>
    </citation>
    <scope>NUCLEOTIDE SEQUENCE [LARGE SCALE GENOMIC DNA]</scope>
    <source>
        <strain evidence="2 3">BD-533</strain>
    </source>
</reference>
<gene>
    <name evidence="2" type="ORF">P4I72_33255</name>
</gene>